<dbReference type="InterPro" id="IPR016066">
    <property type="entry name" value="A-D-PHexomutase_CS"/>
</dbReference>
<keyword evidence="3" id="KW-0597">Phosphoprotein</keyword>
<comment type="similarity">
    <text evidence="2">Belongs to the phosphohexose mutase family.</text>
</comment>
<keyword evidence="6" id="KW-1185">Reference proteome</keyword>
<dbReference type="SUPFAM" id="SSF53738">
    <property type="entry name" value="Phosphoglucomutase, first 3 domains"/>
    <property type="match status" value="1"/>
</dbReference>
<dbReference type="Proteomes" id="UP000016646">
    <property type="component" value="Unassembled WGS sequence"/>
</dbReference>
<dbReference type="EMBL" id="AVQI01000068">
    <property type="protein sequence ID" value="ERK00159.1"/>
    <property type="molecule type" value="Genomic_DNA"/>
</dbReference>
<dbReference type="PROSITE" id="PS00710">
    <property type="entry name" value="PGM_PMM"/>
    <property type="match status" value="1"/>
</dbReference>
<comment type="cofactor">
    <cofactor evidence="1">
        <name>Mg(2+)</name>
        <dbReference type="ChEBI" id="CHEBI:18420"/>
    </cofactor>
</comment>
<reference evidence="5 6" key="1">
    <citation type="submission" date="2013-08" db="EMBL/GenBank/DDBJ databases">
        <authorList>
            <person name="Durkin A.S."/>
            <person name="Haft D.R."/>
            <person name="McCorrison J."/>
            <person name="Torralba M."/>
            <person name="Gillis M."/>
            <person name="Haft D.H."/>
            <person name="Methe B."/>
            <person name="Sutton G."/>
            <person name="Nelson K.E."/>
        </authorList>
    </citation>
    <scope>NUCLEOTIDE SEQUENCE [LARGE SCALE GENOMIC DNA]</scope>
    <source>
        <strain evidence="5 6">ATCC 35536</strain>
    </source>
</reference>
<dbReference type="InterPro" id="IPR005844">
    <property type="entry name" value="A-D-PHexomutase_a/b/a-I"/>
</dbReference>
<dbReference type="Gene3D" id="3.40.120.10">
    <property type="entry name" value="Alpha-D-Glucose-1,6-Bisphosphate, subunit A, domain 3"/>
    <property type="match status" value="3"/>
</dbReference>
<evidence type="ECO:0000256" key="3">
    <source>
        <dbReference type="ARBA" id="ARBA00022553"/>
    </source>
</evidence>
<sequence>MQYISFCDRMIFMEHNMILSASGWRKVFAKSGDEQDTTSEIGSENTALAVIAADVFFDYISAATGQKNPVIVCGTDTRPTGGAVASAIVRTLLARKAIVRYPGVVAAPEIMAYARKFDGSIYISASHNPIGHNGLKVGLSDGGVVNAEENAKMVKAFVEKCADPEAMQKAAALLNSCSMRDAEWVYAESPGCKKDSLAAYKAFIKEVVSALPQSAEQDALFSTIKSAAEKAHIGIVCDMNGSARTLSIDKDFFAENGIGFYAINDKAGAIAHEIIPEPENLVWCAQEMERLQAEGKREAVLGYMPDCDGDRGNIVYWNEKQKKALPLKAQEVFALSVLAELAYADKLYAAKDGYKPAVAVNCCTSMRVDDIAKAFGAKVFHGEVGEANVVNTARSAREKGFTVRICGEGGNGGNITYPSAVRDPLSTLFAIIKLLTMDGLYKAWCEKSHHTYKERFTLTDVLETLPVYTTTGVSEPGAVLRLKTSDNAVLKGRFQRIFEREWKSKKAELEKKYGIVSYEAVLTNGTKETRNASDFSKSGKGGLRIIFFDKDKNPKSFMWMRGSGTEPVFRILCDVKGDAHDEERMLIEWETKMLKEADKA</sequence>
<gene>
    <name evidence="5" type="ORF">HMPREF0860_2114</name>
</gene>
<evidence type="ECO:0000256" key="1">
    <source>
        <dbReference type="ARBA" id="ARBA00001946"/>
    </source>
</evidence>
<dbReference type="Pfam" id="PF02878">
    <property type="entry name" value="PGM_PMM_I"/>
    <property type="match status" value="1"/>
</dbReference>
<name>A0ABN0P358_TRESO</name>
<proteinExistence type="inferred from homology"/>
<dbReference type="PANTHER" id="PTHR42946">
    <property type="entry name" value="PHOSPHOHEXOSE MUTASE"/>
    <property type="match status" value="1"/>
</dbReference>
<organism evidence="5 6">
    <name type="scientific">Treponema socranskii subsp. socranskii VPI DR56BR1116 = ATCC 35536</name>
    <dbReference type="NCBI Taxonomy" id="1125725"/>
    <lineage>
        <taxon>Bacteria</taxon>
        <taxon>Pseudomonadati</taxon>
        <taxon>Spirochaetota</taxon>
        <taxon>Spirochaetia</taxon>
        <taxon>Spirochaetales</taxon>
        <taxon>Treponemataceae</taxon>
        <taxon>Treponema</taxon>
    </lineage>
</organism>
<protein>
    <submittedName>
        <fullName evidence="5">Phosphoglucomutase/phosphomannomutase, alpha/beta/alpha domain I</fullName>
    </submittedName>
</protein>
<dbReference type="InterPro" id="IPR050060">
    <property type="entry name" value="Phosphoglucosamine_mutase"/>
</dbReference>
<evidence type="ECO:0000259" key="4">
    <source>
        <dbReference type="Pfam" id="PF02878"/>
    </source>
</evidence>
<comment type="caution">
    <text evidence="5">The sequence shown here is derived from an EMBL/GenBank/DDBJ whole genome shotgun (WGS) entry which is preliminary data.</text>
</comment>
<dbReference type="PANTHER" id="PTHR42946:SF1">
    <property type="entry name" value="PHOSPHOGLUCOMUTASE (ALPHA-D-GLUCOSE-1,6-BISPHOSPHATE-DEPENDENT)"/>
    <property type="match status" value="1"/>
</dbReference>
<evidence type="ECO:0000256" key="2">
    <source>
        <dbReference type="ARBA" id="ARBA00010231"/>
    </source>
</evidence>
<dbReference type="InterPro" id="IPR016055">
    <property type="entry name" value="A-D-PHexomutase_a/b/a-I/II/III"/>
</dbReference>
<evidence type="ECO:0000313" key="5">
    <source>
        <dbReference type="EMBL" id="ERK00159.1"/>
    </source>
</evidence>
<feature type="domain" description="Alpha-D-phosphohexomutase alpha/beta/alpha" evidence="4">
    <location>
        <begin position="37"/>
        <end position="156"/>
    </location>
</feature>
<evidence type="ECO:0000313" key="6">
    <source>
        <dbReference type="Proteomes" id="UP000016646"/>
    </source>
</evidence>
<accession>A0ABN0P358</accession>